<organism evidence="1 2">
    <name type="scientific">Cymbomonas tetramitiformis</name>
    <dbReference type="NCBI Taxonomy" id="36881"/>
    <lineage>
        <taxon>Eukaryota</taxon>
        <taxon>Viridiplantae</taxon>
        <taxon>Chlorophyta</taxon>
        <taxon>Pyramimonadophyceae</taxon>
        <taxon>Pyramimonadales</taxon>
        <taxon>Pyramimonadaceae</taxon>
        <taxon>Cymbomonas</taxon>
    </lineage>
</organism>
<evidence type="ECO:0000313" key="2">
    <source>
        <dbReference type="Proteomes" id="UP001190700"/>
    </source>
</evidence>
<sequence length="281" mass="29876">MGRARRGLELRYAFFNIAGAISNCFMKAVTDGVGDLRVKRVVHDFAIFPHADVNKGLLGGHLDLAAGVGNFAEGDSSHEQLVNRSAASSLVIQEDTQKDYPILGPYADGCTKNSQQLFDLGTIDSQGLSREYTKIANDVVLGGRDVGAIGGELQDIVNEFSIPLRKTEGATAFAEPVNYVLGQLITFSSRPLRSAVSDQRLRPADKGRGGSDISIIPLLSEEKLRLHLCEVVLVEVEQVLAGVGGVGGGGKSSAPHVSMAQRSPTGLPVVGQMISLKQDHN</sequence>
<proteinExistence type="predicted"/>
<dbReference type="AlphaFoldDB" id="A0AAE0L6G9"/>
<accession>A0AAE0L6G9</accession>
<name>A0AAE0L6G9_9CHLO</name>
<dbReference type="EMBL" id="LGRX02008444">
    <property type="protein sequence ID" value="KAK3273500.1"/>
    <property type="molecule type" value="Genomic_DNA"/>
</dbReference>
<comment type="caution">
    <text evidence="1">The sequence shown here is derived from an EMBL/GenBank/DDBJ whole genome shotgun (WGS) entry which is preliminary data.</text>
</comment>
<gene>
    <name evidence="1" type="ORF">CYMTET_18263</name>
</gene>
<reference evidence="1 2" key="1">
    <citation type="journal article" date="2015" name="Genome Biol. Evol.">
        <title>Comparative Genomics of a Bacterivorous Green Alga Reveals Evolutionary Causalities and Consequences of Phago-Mixotrophic Mode of Nutrition.</title>
        <authorList>
            <person name="Burns J.A."/>
            <person name="Paasch A."/>
            <person name="Narechania A."/>
            <person name="Kim E."/>
        </authorList>
    </citation>
    <scope>NUCLEOTIDE SEQUENCE [LARGE SCALE GENOMIC DNA]</scope>
    <source>
        <strain evidence="1 2">PLY_AMNH</strain>
    </source>
</reference>
<dbReference type="Proteomes" id="UP001190700">
    <property type="component" value="Unassembled WGS sequence"/>
</dbReference>
<keyword evidence="2" id="KW-1185">Reference proteome</keyword>
<evidence type="ECO:0000313" key="1">
    <source>
        <dbReference type="EMBL" id="KAK3273500.1"/>
    </source>
</evidence>
<protein>
    <submittedName>
        <fullName evidence="1">Uncharacterized protein</fullName>
    </submittedName>
</protein>